<dbReference type="Gene3D" id="3.10.450.50">
    <property type="match status" value="1"/>
</dbReference>
<comment type="caution">
    <text evidence="2">The sequence shown here is derived from an EMBL/GenBank/DDBJ whole genome shotgun (WGS) entry which is preliminary data.</text>
</comment>
<proteinExistence type="predicted"/>
<reference evidence="2 3" key="1">
    <citation type="submission" date="2019-02" db="EMBL/GenBank/DDBJ databases">
        <title>Prokaryotic population dynamics and viral predation in marine succession experiment using metagenomics: the confinement effect.</title>
        <authorList>
            <person name="Haro-Moreno J.M."/>
            <person name="Rodriguez-Valera F."/>
            <person name="Lopez-Perez M."/>
        </authorList>
    </citation>
    <scope>NUCLEOTIDE SEQUENCE [LARGE SCALE GENOMIC DNA]</scope>
    <source>
        <strain evidence="2">MED-G170</strain>
    </source>
</reference>
<evidence type="ECO:0000313" key="2">
    <source>
        <dbReference type="EMBL" id="RZO19808.1"/>
    </source>
</evidence>
<dbReference type="Proteomes" id="UP000315889">
    <property type="component" value="Unassembled WGS sequence"/>
</dbReference>
<sequence length="102" mass="11748">MANTPEQLMRSRYSAYALGGFGEYLLKTWFPPMAKNLRVSELSEKTQQWIKLDVLGSGHTGTEGWVEFKAIYQTNSGKSIMHEKSVFTRIEHQWFYIGGEII</sequence>
<dbReference type="Pfam" id="PF17775">
    <property type="entry name" value="YchJ_M-like"/>
    <property type="match status" value="1"/>
</dbReference>
<organism evidence="2 3">
    <name type="scientific">SAR92 clade bacterium</name>
    <dbReference type="NCBI Taxonomy" id="2315479"/>
    <lineage>
        <taxon>Bacteria</taxon>
        <taxon>Pseudomonadati</taxon>
        <taxon>Pseudomonadota</taxon>
        <taxon>Gammaproteobacteria</taxon>
        <taxon>Cellvibrionales</taxon>
        <taxon>Porticoccaceae</taxon>
        <taxon>SAR92 clade</taxon>
    </lineage>
</organism>
<evidence type="ECO:0000259" key="1">
    <source>
        <dbReference type="Pfam" id="PF17775"/>
    </source>
</evidence>
<dbReference type="EMBL" id="SHBP01000008">
    <property type="protein sequence ID" value="RZO19808.1"/>
    <property type="molecule type" value="Genomic_DNA"/>
</dbReference>
<gene>
    <name evidence="2" type="ORF">EVB03_06650</name>
</gene>
<dbReference type="AlphaFoldDB" id="A0A520MF06"/>
<feature type="domain" description="YchJ-like middle NTF2-like" evidence="1">
    <location>
        <begin position="4"/>
        <end position="99"/>
    </location>
</feature>
<dbReference type="InterPro" id="IPR048469">
    <property type="entry name" value="YchJ-like_M"/>
</dbReference>
<evidence type="ECO:0000313" key="3">
    <source>
        <dbReference type="Proteomes" id="UP000315889"/>
    </source>
</evidence>
<accession>A0A520MF06</accession>
<dbReference type="InterPro" id="IPR032710">
    <property type="entry name" value="NTF2-like_dom_sf"/>
</dbReference>
<dbReference type="SUPFAM" id="SSF54427">
    <property type="entry name" value="NTF2-like"/>
    <property type="match status" value="1"/>
</dbReference>
<protein>
    <submittedName>
        <fullName evidence="2">Zinc chelation protein SecC</fullName>
    </submittedName>
</protein>
<name>A0A520MF06_9GAMM</name>